<evidence type="ECO:0000259" key="4">
    <source>
        <dbReference type="PROSITE" id="PS50949"/>
    </source>
</evidence>
<dbReference type="EMBL" id="CP001854">
    <property type="protein sequence ID" value="ADB50524.1"/>
    <property type="molecule type" value="Genomic_DNA"/>
</dbReference>
<dbReference type="GO" id="GO:0003700">
    <property type="term" value="F:DNA-binding transcription factor activity"/>
    <property type="evidence" value="ECO:0007669"/>
    <property type="project" value="InterPro"/>
</dbReference>
<dbReference type="Proteomes" id="UP000008229">
    <property type="component" value="Chromosome"/>
</dbReference>
<name>D3F4F2_CONWI</name>
<dbReference type="Gene3D" id="1.10.10.10">
    <property type="entry name" value="Winged helix-like DNA-binding domain superfamily/Winged helix DNA-binding domain"/>
    <property type="match status" value="1"/>
</dbReference>
<dbReference type="InterPro" id="IPR000524">
    <property type="entry name" value="Tscrpt_reg_HTH_GntR"/>
</dbReference>
<dbReference type="InterPro" id="IPR036388">
    <property type="entry name" value="WH-like_DNA-bd_sf"/>
</dbReference>
<accession>D3F4F2</accession>
<proteinExistence type="predicted"/>
<dbReference type="InterPro" id="IPR011711">
    <property type="entry name" value="GntR_C"/>
</dbReference>
<evidence type="ECO:0000256" key="1">
    <source>
        <dbReference type="ARBA" id="ARBA00023015"/>
    </source>
</evidence>
<reference evidence="5 6" key="1">
    <citation type="journal article" date="2010" name="Stand. Genomic Sci.">
        <title>Complete genome sequence of Conexibacter woesei type strain (ID131577).</title>
        <authorList>
            <person name="Pukall R."/>
            <person name="Lapidus A."/>
            <person name="Glavina Del Rio T."/>
            <person name="Copeland A."/>
            <person name="Tice H."/>
            <person name="Cheng J.-F."/>
            <person name="Lucas S."/>
            <person name="Chen F."/>
            <person name="Nolan M."/>
            <person name="Bruce D."/>
            <person name="Goodwin L."/>
            <person name="Pitluck S."/>
            <person name="Mavromatis K."/>
            <person name="Ivanova N."/>
            <person name="Ovchinnikova G."/>
            <person name="Pati A."/>
            <person name="Chen A."/>
            <person name="Palaniappan K."/>
            <person name="Land M."/>
            <person name="Hauser L."/>
            <person name="Chang Y.-J."/>
            <person name="Jeffries C.D."/>
            <person name="Chain P."/>
            <person name="Meincke L."/>
            <person name="Sims D."/>
            <person name="Brettin T."/>
            <person name="Detter J.C."/>
            <person name="Rohde M."/>
            <person name="Goeker M."/>
            <person name="Bristow J."/>
            <person name="Eisen J.A."/>
            <person name="Markowitz V."/>
            <person name="Kyrpides N.C."/>
            <person name="Klenk H.-P."/>
            <person name="Hugenholtz P."/>
        </authorList>
    </citation>
    <scope>NUCLEOTIDE SEQUENCE [LARGE SCALE GENOMIC DNA]</scope>
    <source>
        <strain evidence="6">DSM 14684 / CIP 108061 / JCM 11494 / NBRC 100937 / ID131577</strain>
    </source>
</reference>
<dbReference type="SUPFAM" id="SSF48008">
    <property type="entry name" value="GntR ligand-binding domain-like"/>
    <property type="match status" value="1"/>
</dbReference>
<dbReference type="KEGG" id="cwo:Cwoe_2099"/>
<dbReference type="PANTHER" id="PTHR43537">
    <property type="entry name" value="TRANSCRIPTIONAL REGULATOR, GNTR FAMILY"/>
    <property type="match status" value="1"/>
</dbReference>
<dbReference type="SMART" id="SM00345">
    <property type="entry name" value="HTH_GNTR"/>
    <property type="match status" value="1"/>
</dbReference>
<dbReference type="InterPro" id="IPR008920">
    <property type="entry name" value="TF_FadR/GntR_C"/>
</dbReference>
<feature type="domain" description="HTH gntR-type" evidence="4">
    <location>
        <begin position="28"/>
        <end position="95"/>
    </location>
</feature>
<evidence type="ECO:0000256" key="3">
    <source>
        <dbReference type="ARBA" id="ARBA00023163"/>
    </source>
</evidence>
<dbReference type="PANTHER" id="PTHR43537:SF5">
    <property type="entry name" value="UXU OPERON TRANSCRIPTIONAL REGULATOR"/>
    <property type="match status" value="1"/>
</dbReference>
<dbReference type="InterPro" id="IPR036390">
    <property type="entry name" value="WH_DNA-bd_sf"/>
</dbReference>
<sequence length="245" mass="27215">MPTPCSRARPTPAPQCIVHYVDELVAGLTRAQAVTERLRNEILQGVLEPGERLRQQNVAARFGVSTTPVREAFIALQREGLVTGDQYKGVVVFRPTVTDLRENYELRIALEPLAAELAAEQLDERDLRDLRSCLDEMRDTTDSLQYLPLNHRFHLRIYRAAHRAKLLAMIEDLRAAARAYATLFAMEVPDSSETQAEHEAIFAALAAHDGPRAREAMASHLQHTLDVVSERLAAALSEDAASPSA</sequence>
<dbReference type="eggNOG" id="COG1802">
    <property type="taxonomic scope" value="Bacteria"/>
</dbReference>
<dbReference type="Pfam" id="PF00392">
    <property type="entry name" value="GntR"/>
    <property type="match status" value="1"/>
</dbReference>
<dbReference type="Pfam" id="PF07729">
    <property type="entry name" value="FCD"/>
    <property type="match status" value="1"/>
</dbReference>
<keyword evidence="1" id="KW-0805">Transcription regulation</keyword>
<keyword evidence="3" id="KW-0804">Transcription</keyword>
<keyword evidence="6" id="KW-1185">Reference proteome</keyword>
<evidence type="ECO:0000256" key="2">
    <source>
        <dbReference type="ARBA" id="ARBA00023125"/>
    </source>
</evidence>
<dbReference type="Gene3D" id="1.20.120.530">
    <property type="entry name" value="GntR ligand-binding domain-like"/>
    <property type="match status" value="1"/>
</dbReference>
<reference evidence="6" key="2">
    <citation type="submission" date="2010-01" db="EMBL/GenBank/DDBJ databases">
        <title>The complete genome of Conexibacter woesei DSM 14684.</title>
        <authorList>
            <consortium name="US DOE Joint Genome Institute (JGI-PGF)"/>
            <person name="Lucas S."/>
            <person name="Copeland A."/>
            <person name="Lapidus A."/>
            <person name="Glavina del Rio T."/>
            <person name="Dalin E."/>
            <person name="Tice H."/>
            <person name="Bruce D."/>
            <person name="Goodwin L."/>
            <person name="Pitluck S."/>
            <person name="Kyrpides N."/>
            <person name="Mavromatis K."/>
            <person name="Ivanova N."/>
            <person name="Mikhailova N."/>
            <person name="Chertkov O."/>
            <person name="Brettin T."/>
            <person name="Detter J.C."/>
            <person name="Han C."/>
            <person name="Larimer F."/>
            <person name="Land M."/>
            <person name="Hauser L."/>
            <person name="Markowitz V."/>
            <person name="Cheng J.-F."/>
            <person name="Hugenholtz P."/>
            <person name="Woyke T."/>
            <person name="Wu D."/>
            <person name="Pukall R."/>
            <person name="Steenblock K."/>
            <person name="Schneider S."/>
            <person name="Klenk H.-P."/>
            <person name="Eisen J.A."/>
        </authorList>
    </citation>
    <scope>NUCLEOTIDE SEQUENCE [LARGE SCALE GENOMIC DNA]</scope>
    <source>
        <strain evidence="6">DSM 14684 / CIP 108061 / JCM 11494 / NBRC 100937 / ID131577</strain>
    </source>
</reference>
<gene>
    <name evidence="5" type="ordered locus">Cwoe_2099</name>
</gene>
<dbReference type="CDD" id="cd07377">
    <property type="entry name" value="WHTH_GntR"/>
    <property type="match status" value="1"/>
</dbReference>
<keyword evidence="2" id="KW-0238">DNA-binding</keyword>
<evidence type="ECO:0000313" key="6">
    <source>
        <dbReference type="Proteomes" id="UP000008229"/>
    </source>
</evidence>
<evidence type="ECO:0000313" key="5">
    <source>
        <dbReference type="EMBL" id="ADB50524.1"/>
    </source>
</evidence>
<dbReference type="STRING" id="469383.Cwoe_2099"/>
<dbReference type="AlphaFoldDB" id="D3F4F2"/>
<organism evidence="5 6">
    <name type="scientific">Conexibacter woesei (strain DSM 14684 / CCUG 47730 / CIP 108061 / JCM 11494 / NBRC 100937 / ID131577)</name>
    <dbReference type="NCBI Taxonomy" id="469383"/>
    <lineage>
        <taxon>Bacteria</taxon>
        <taxon>Bacillati</taxon>
        <taxon>Actinomycetota</taxon>
        <taxon>Thermoleophilia</taxon>
        <taxon>Solirubrobacterales</taxon>
        <taxon>Conexibacteraceae</taxon>
        <taxon>Conexibacter</taxon>
    </lineage>
</organism>
<dbReference type="RefSeq" id="WP_012933575.1">
    <property type="nucleotide sequence ID" value="NC_013739.1"/>
</dbReference>
<dbReference type="GO" id="GO:0003677">
    <property type="term" value="F:DNA binding"/>
    <property type="evidence" value="ECO:0007669"/>
    <property type="project" value="UniProtKB-KW"/>
</dbReference>
<protein>
    <submittedName>
        <fullName evidence="5">Transcriptional regulator, GntR family</fullName>
    </submittedName>
</protein>
<dbReference type="SUPFAM" id="SSF46785">
    <property type="entry name" value="Winged helix' DNA-binding domain"/>
    <property type="match status" value="1"/>
</dbReference>
<dbReference type="HOGENOM" id="CLU_017584_5_4_11"/>
<dbReference type="PROSITE" id="PS50949">
    <property type="entry name" value="HTH_GNTR"/>
    <property type="match status" value="1"/>
</dbReference>
<dbReference type="SMART" id="SM00895">
    <property type="entry name" value="FCD"/>
    <property type="match status" value="1"/>
</dbReference>